<feature type="domain" description="RNA polymerase sigma-70 region 2" evidence="6">
    <location>
        <begin position="29"/>
        <end position="95"/>
    </location>
</feature>
<proteinExistence type="inferred from homology"/>
<dbReference type="EMBL" id="CP038267">
    <property type="protein sequence ID" value="QBR93855.1"/>
    <property type="molecule type" value="Genomic_DNA"/>
</dbReference>
<dbReference type="NCBIfam" id="TIGR02937">
    <property type="entry name" value="sigma70-ECF"/>
    <property type="match status" value="1"/>
</dbReference>
<evidence type="ECO:0000256" key="5">
    <source>
        <dbReference type="ARBA" id="ARBA00023163"/>
    </source>
</evidence>
<dbReference type="InterPro" id="IPR014284">
    <property type="entry name" value="RNA_pol_sigma-70_dom"/>
</dbReference>
<protein>
    <submittedName>
        <fullName evidence="8">SigE family RNA polymerase sigma factor</fullName>
    </submittedName>
</protein>
<dbReference type="InterPro" id="IPR036388">
    <property type="entry name" value="WH-like_DNA-bd_sf"/>
</dbReference>
<dbReference type="Pfam" id="PF04542">
    <property type="entry name" value="Sigma70_r2"/>
    <property type="match status" value="1"/>
</dbReference>
<evidence type="ECO:0000313" key="9">
    <source>
        <dbReference type="Proteomes" id="UP000294894"/>
    </source>
</evidence>
<evidence type="ECO:0000313" key="8">
    <source>
        <dbReference type="EMBL" id="QBR93855.1"/>
    </source>
</evidence>
<dbReference type="SUPFAM" id="SSF88659">
    <property type="entry name" value="Sigma3 and sigma4 domains of RNA polymerase sigma factors"/>
    <property type="match status" value="1"/>
</dbReference>
<evidence type="ECO:0000256" key="1">
    <source>
        <dbReference type="ARBA" id="ARBA00010641"/>
    </source>
</evidence>
<dbReference type="AlphaFoldDB" id="A0A4P7GNR5"/>
<dbReference type="OrthoDB" id="2046835at2"/>
<dbReference type="PANTHER" id="PTHR43133">
    <property type="entry name" value="RNA POLYMERASE ECF-TYPE SIGMA FACTO"/>
    <property type="match status" value="1"/>
</dbReference>
<dbReference type="GO" id="GO:0003677">
    <property type="term" value="F:DNA binding"/>
    <property type="evidence" value="ECO:0007669"/>
    <property type="project" value="UniProtKB-KW"/>
</dbReference>
<keyword evidence="9" id="KW-1185">Reference proteome</keyword>
<evidence type="ECO:0000256" key="3">
    <source>
        <dbReference type="ARBA" id="ARBA00023082"/>
    </source>
</evidence>
<dbReference type="InterPro" id="IPR039425">
    <property type="entry name" value="RNA_pol_sigma-70-like"/>
</dbReference>
<evidence type="ECO:0000259" key="6">
    <source>
        <dbReference type="Pfam" id="PF04542"/>
    </source>
</evidence>
<name>A0A4P7GNR5_9ACTN</name>
<gene>
    <name evidence="8" type="ORF">EXE57_17380</name>
</gene>
<dbReference type="Gene3D" id="1.10.10.10">
    <property type="entry name" value="Winged helix-like DNA-binding domain superfamily/Winged helix DNA-binding domain"/>
    <property type="match status" value="1"/>
</dbReference>
<dbReference type="GO" id="GO:0006352">
    <property type="term" value="P:DNA-templated transcription initiation"/>
    <property type="evidence" value="ECO:0007669"/>
    <property type="project" value="InterPro"/>
</dbReference>
<dbReference type="RefSeq" id="WP_135079690.1">
    <property type="nucleotide sequence ID" value="NZ_CP038267.1"/>
</dbReference>
<dbReference type="InterPro" id="IPR007627">
    <property type="entry name" value="RNA_pol_sigma70_r2"/>
</dbReference>
<keyword evidence="5" id="KW-0804">Transcription</keyword>
<dbReference type="Gene3D" id="1.10.1740.10">
    <property type="match status" value="1"/>
</dbReference>
<dbReference type="GO" id="GO:0016987">
    <property type="term" value="F:sigma factor activity"/>
    <property type="evidence" value="ECO:0007669"/>
    <property type="project" value="UniProtKB-KW"/>
</dbReference>
<keyword evidence="2" id="KW-0805">Transcription regulation</keyword>
<accession>A0A4P7GNR5</accession>
<dbReference type="InterPro" id="IPR014325">
    <property type="entry name" value="RNA_pol_sigma-E_actinobac"/>
</dbReference>
<dbReference type="InterPro" id="IPR013249">
    <property type="entry name" value="RNA_pol_sigma70_r4_t2"/>
</dbReference>
<dbReference type="SUPFAM" id="SSF88946">
    <property type="entry name" value="Sigma2 domain of RNA polymerase sigma factors"/>
    <property type="match status" value="1"/>
</dbReference>
<dbReference type="CDD" id="cd06171">
    <property type="entry name" value="Sigma70_r4"/>
    <property type="match status" value="1"/>
</dbReference>
<dbReference type="InterPro" id="IPR013324">
    <property type="entry name" value="RNA_pol_sigma_r3/r4-like"/>
</dbReference>
<dbReference type="PANTHER" id="PTHR43133:SF50">
    <property type="entry name" value="ECF RNA POLYMERASE SIGMA FACTOR SIGM"/>
    <property type="match status" value="1"/>
</dbReference>
<comment type="similarity">
    <text evidence="1">Belongs to the sigma-70 factor family. ECF subfamily.</text>
</comment>
<dbReference type="InterPro" id="IPR013325">
    <property type="entry name" value="RNA_pol_sigma_r2"/>
</dbReference>
<dbReference type="Pfam" id="PF08281">
    <property type="entry name" value="Sigma70_r4_2"/>
    <property type="match status" value="1"/>
</dbReference>
<feature type="domain" description="RNA polymerase sigma factor 70 region 4 type 2" evidence="7">
    <location>
        <begin position="125"/>
        <end position="177"/>
    </location>
</feature>
<dbReference type="Proteomes" id="UP000294894">
    <property type="component" value="Chromosome"/>
</dbReference>
<evidence type="ECO:0000256" key="4">
    <source>
        <dbReference type="ARBA" id="ARBA00023125"/>
    </source>
</evidence>
<keyword evidence="4" id="KW-0238">DNA-binding</keyword>
<keyword evidence="3" id="KW-0731">Sigma factor</keyword>
<reference evidence="8 9" key="1">
    <citation type="submission" date="2019-03" db="EMBL/GenBank/DDBJ databases">
        <title>Three New Species of Nocardioides, Nocardioides euryhalodurans sp. nov., Nocardioides seonyuensis sp. nov. and Nocardioides eburneoflavus sp. nov., Iolated from Soil.</title>
        <authorList>
            <person name="Roh S.G."/>
            <person name="Lee C."/>
            <person name="Kim M.-K."/>
            <person name="Kim S.B."/>
        </authorList>
    </citation>
    <scope>NUCLEOTIDE SEQUENCE [LARGE SCALE GENOMIC DNA]</scope>
    <source>
        <strain evidence="8 9">MMS17-SY117</strain>
    </source>
</reference>
<dbReference type="NCBIfam" id="TIGR02983">
    <property type="entry name" value="SigE-fam_strep"/>
    <property type="match status" value="1"/>
</dbReference>
<sequence>MRKTHESGPGPGPGIRAVADDRDKAVAELFVAHHRRLVGLASLLVDDRRTAEDVVQEAFASLYRRWSHLRDPQSAAAFLDRTVVNGGRDSLRRRRTAGAAVLRLVPRSEELDSAEHAAVAHHEADRLWAAVTALPTRQRQVLVLRYYLDQSELEIADTLGISAGSVKKHASRGIAALAREWEGRS</sequence>
<evidence type="ECO:0000256" key="2">
    <source>
        <dbReference type="ARBA" id="ARBA00023015"/>
    </source>
</evidence>
<organism evidence="8 9">
    <name type="scientific">Nocardioides euryhalodurans</name>
    <dbReference type="NCBI Taxonomy" id="2518370"/>
    <lineage>
        <taxon>Bacteria</taxon>
        <taxon>Bacillati</taxon>
        <taxon>Actinomycetota</taxon>
        <taxon>Actinomycetes</taxon>
        <taxon>Propionibacteriales</taxon>
        <taxon>Nocardioidaceae</taxon>
        <taxon>Nocardioides</taxon>
    </lineage>
</organism>
<evidence type="ECO:0000259" key="7">
    <source>
        <dbReference type="Pfam" id="PF08281"/>
    </source>
</evidence>
<dbReference type="KEGG" id="noy:EXE57_17380"/>